<keyword evidence="9" id="KW-0862">Zinc</keyword>
<evidence type="ECO:0000256" key="9">
    <source>
        <dbReference type="ARBA" id="ARBA00022833"/>
    </source>
</evidence>
<feature type="transmembrane region" description="Helical" evidence="13">
    <location>
        <begin position="204"/>
        <end position="222"/>
    </location>
</feature>
<comment type="subcellular location">
    <subcellularLocation>
        <location evidence="2">Cell membrane</location>
        <topology evidence="2">Multi-pass membrane protein</topology>
    </subcellularLocation>
</comment>
<name>A0A5D4RLU1_9BACI</name>
<evidence type="ECO:0000256" key="3">
    <source>
        <dbReference type="ARBA" id="ARBA00007931"/>
    </source>
</evidence>
<keyword evidence="12 13" id="KW-0472">Membrane</keyword>
<evidence type="ECO:0000256" key="5">
    <source>
        <dbReference type="ARBA" id="ARBA00022670"/>
    </source>
</evidence>
<feature type="transmembrane region" description="Helical" evidence="13">
    <location>
        <begin position="43"/>
        <end position="64"/>
    </location>
</feature>
<keyword evidence="4" id="KW-1003">Cell membrane</keyword>
<evidence type="ECO:0000256" key="8">
    <source>
        <dbReference type="ARBA" id="ARBA00022801"/>
    </source>
</evidence>
<dbReference type="GO" id="GO:0008237">
    <property type="term" value="F:metallopeptidase activity"/>
    <property type="evidence" value="ECO:0007669"/>
    <property type="project" value="UniProtKB-KW"/>
</dbReference>
<comment type="similarity">
    <text evidence="3">Belongs to the peptidase M50B family.</text>
</comment>
<dbReference type="GO" id="GO:0005886">
    <property type="term" value="C:plasma membrane"/>
    <property type="evidence" value="ECO:0007669"/>
    <property type="project" value="UniProtKB-SubCell"/>
</dbReference>
<dbReference type="PANTHER" id="PTHR35864:SF1">
    <property type="entry name" value="ZINC METALLOPROTEASE YWHC-RELATED"/>
    <property type="match status" value="1"/>
</dbReference>
<feature type="transmembrane region" description="Helical" evidence="13">
    <location>
        <begin position="116"/>
        <end position="142"/>
    </location>
</feature>
<feature type="transmembrane region" description="Helical" evidence="13">
    <location>
        <begin position="154"/>
        <end position="175"/>
    </location>
</feature>
<comment type="caution">
    <text evidence="15">The sequence shown here is derived from an EMBL/GenBank/DDBJ whole genome shotgun (WGS) entry which is preliminary data.</text>
</comment>
<evidence type="ECO:0000256" key="7">
    <source>
        <dbReference type="ARBA" id="ARBA00022723"/>
    </source>
</evidence>
<gene>
    <name evidence="15" type="ORF">FZC83_16035</name>
</gene>
<evidence type="ECO:0000256" key="1">
    <source>
        <dbReference type="ARBA" id="ARBA00001947"/>
    </source>
</evidence>
<comment type="cofactor">
    <cofactor evidence="1">
        <name>Zn(2+)</name>
        <dbReference type="ChEBI" id="CHEBI:29105"/>
    </cofactor>
</comment>
<keyword evidence="11" id="KW-0482">Metalloprotease</keyword>
<dbReference type="CDD" id="cd06158">
    <property type="entry name" value="S2P-M50_like_1"/>
    <property type="match status" value="1"/>
</dbReference>
<dbReference type="InterPro" id="IPR008915">
    <property type="entry name" value="Peptidase_M50"/>
</dbReference>
<evidence type="ECO:0000256" key="12">
    <source>
        <dbReference type="ARBA" id="ARBA00023136"/>
    </source>
</evidence>
<keyword evidence="7" id="KW-0479">Metal-binding</keyword>
<feature type="transmembrane region" description="Helical" evidence="13">
    <location>
        <begin position="84"/>
        <end position="104"/>
    </location>
</feature>
<protein>
    <submittedName>
        <fullName evidence="15">Site-2 protease family protein</fullName>
    </submittedName>
</protein>
<evidence type="ECO:0000256" key="6">
    <source>
        <dbReference type="ARBA" id="ARBA00022692"/>
    </source>
</evidence>
<proteinExistence type="inferred from homology"/>
<dbReference type="AlphaFoldDB" id="A0A5D4RLU1"/>
<feature type="domain" description="Peptidase M50" evidence="14">
    <location>
        <begin position="155"/>
        <end position="213"/>
    </location>
</feature>
<dbReference type="Proteomes" id="UP000322997">
    <property type="component" value="Unassembled WGS sequence"/>
</dbReference>
<reference evidence="15 16" key="1">
    <citation type="submission" date="2019-08" db="EMBL/GenBank/DDBJ databases">
        <title>Bacillus genomes from the desert of Cuatro Cienegas, Coahuila.</title>
        <authorList>
            <person name="Olmedo-Alvarez G."/>
        </authorList>
    </citation>
    <scope>NUCLEOTIDE SEQUENCE [LARGE SCALE GENOMIC DNA]</scope>
    <source>
        <strain evidence="15 16">CH108_3D</strain>
    </source>
</reference>
<evidence type="ECO:0000256" key="2">
    <source>
        <dbReference type="ARBA" id="ARBA00004651"/>
    </source>
</evidence>
<evidence type="ECO:0000259" key="14">
    <source>
        <dbReference type="Pfam" id="PF02163"/>
    </source>
</evidence>
<dbReference type="InterPro" id="IPR044537">
    <property type="entry name" value="Rip2-like"/>
</dbReference>
<keyword evidence="5 15" id="KW-0645">Protease</keyword>
<evidence type="ECO:0000313" key="16">
    <source>
        <dbReference type="Proteomes" id="UP000322997"/>
    </source>
</evidence>
<organism evidence="15 16">
    <name type="scientific">Rossellomorea marisflavi</name>
    <dbReference type="NCBI Taxonomy" id="189381"/>
    <lineage>
        <taxon>Bacteria</taxon>
        <taxon>Bacillati</taxon>
        <taxon>Bacillota</taxon>
        <taxon>Bacilli</taxon>
        <taxon>Bacillales</taxon>
        <taxon>Bacillaceae</taxon>
        <taxon>Rossellomorea</taxon>
    </lineage>
</organism>
<accession>A0A5D4RLU1</accession>
<evidence type="ECO:0000256" key="11">
    <source>
        <dbReference type="ARBA" id="ARBA00023049"/>
    </source>
</evidence>
<keyword evidence="8" id="KW-0378">Hydrolase</keyword>
<dbReference type="EMBL" id="VTEQ01000005">
    <property type="protein sequence ID" value="TYS52343.1"/>
    <property type="molecule type" value="Genomic_DNA"/>
</dbReference>
<dbReference type="PANTHER" id="PTHR35864">
    <property type="entry name" value="ZINC METALLOPROTEASE MJ0611-RELATED"/>
    <property type="match status" value="1"/>
</dbReference>
<evidence type="ECO:0000256" key="4">
    <source>
        <dbReference type="ARBA" id="ARBA00022475"/>
    </source>
</evidence>
<sequence>MQDFSCILGNKKIYETDKGVHILETFRQLFEAISIFRLNEMPFVIISLVVGFTVHEFAHAYVAYRFGDNTAKDQGRLTLNPAQHLDPIGTLLLLIAGFGWARPVPVQRSRFKNPKLAGILVSLAGPLSNFLVAFIAYALFFFFIGVSGFTVPSFIVNLLQMMVYLNVLLFVFNLIPVPPLDGYRVIEDLVPPHVRSKMSQYEQYGALIFIVLVITPLGNYTIRPLLFNGIAAVNQTFNSIFTAIYSLFS</sequence>
<evidence type="ECO:0000313" key="15">
    <source>
        <dbReference type="EMBL" id="TYS52343.1"/>
    </source>
</evidence>
<dbReference type="GO" id="GO:0046872">
    <property type="term" value="F:metal ion binding"/>
    <property type="evidence" value="ECO:0007669"/>
    <property type="project" value="UniProtKB-KW"/>
</dbReference>
<evidence type="ECO:0000256" key="13">
    <source>
        <dbReference type="SAM" id="Phobius"/>
    </source>
</evidence>
<dbReference type="GO" id="GO:0006508">
    <property type="term" value="P:proteolysis"/>
    <property type="evidence" value="ECO:0007669"/>
    <property type="project" value="UniProtKB-KW"/>
</dbReference>
<evidence type="ECO:0000256" key="10">
    <source>
        <dbReference type="ARBA" id="ARBA00022989"/>
    </source>
</evidence>
<keyword evidence="6 13" id="KW-0812">Transmembrane</keyword>
<dbReference type="InterPro" id="IPR052348">
    <property type="entry name" value="Metallopeptidase_M50B"/>
</dbReference>
<keyword evidence="10 13" id="KW-1133">Transmembrane helix</keyword>
<dbReference type="Pfam" id="PF02163">
    <property type="entry name" value="Peptidase_M50"/>
    <property type="match status" value="1"/>
</dbReference>